<dbReference type="EMBL" id="QVLU01000010">
    <property type="protein sequence ID" value="RGE71527.1"/>
    <property type="molecule type" value="Genomic_DNA"/>
</dbReference>
<dbReference type="Proteomes" id="UP000261166">
    <property type="component" value="Unassembled WGS sequence"/>
</dbReference>
<gene>
    <name evidence="2" type="ORF">DWY69_13085</name>
    <name evidence="1" type="ORF">DXC51_12900</name>
</gene>
<name>A0A3E3I3R2_9FIRM</name>
<protein>
    <submittedName>
        <fullName evidence="1">Uncharacterized protein</fullName>
    </submittedName>
</protein>
<evidence type="ECO:0000313" key="4">
    <source>
        <dbReference type="Proteomes" id="UP000261166"/>
    </source>
</evidence>
<evidence type="ECO:0000313" key="2">
    <source>
        <dbReference type="EMBL" id="RGE71527.1"/>
    </source>
</evidence>
<dbReference type="AlphaFoldDB" id="A0A3E3I3R2"/>
<evidence type="ECO:0000313" key="1">
    <source>
        <dbReference type="EMBL" id="RGE59705.1"/>
    </source>
</evidence>
<reference evidence="1 4" key="1">
    <citation type="submission" date="2018-08" db="EMBL/GenBank/DDBJ databases">
        <title>A genome reference for cultivated species of the human gut microbiota.</title>
        <authorList>
            <person name="Zou Y."/>
            <person name="Xue W."/>
            <person name="Luo G."/>
        </authorList>
    </citation>
    <scope>NUCLEOTIDE SEQUENCE [LARGE SCALE GENOMIC DNA]</scope>
    <source>
        <strain evidence="2 4">AF26-4BH</strain>
        <strain evidence="1">TF05-5AC</strain>
    </source>
</reference>
<organism evidence="1 3">
    <name type="scientific">Eisenbergiella massiliensis</name>
    <dbReference type="NCBI Taxonomy" id="1720294"/>
    <lineage>
        <taxon>Bacteria</taxon>
        <taxon>Bacillati</taxon>
        <taxon>Bacillota</taxon>
        <taxon>Clostridia</taxon>
        <taxon>Lachnospirales</taxon>
        <taxon>Lachnospiraceae</taxon>
        <taxon>Eisenbergiella</taxon>
    </lineage>
</organism>
<accession>A0A3E3I3R2</accession>
<keyword evidence="3" id="KW-1185">Reference proteome</keyword>
<sequence>MPGDTIPLLCAYFFCSKTGYMMDIEHETNCAICSCSAGRICCAVPRGMRAAAEIGEVKWKRRS</sequence>
<comment type="caution">
    <text evidence="1">The sequence shown here is derived from an EMBL/GenBank/DDBJ whole genome shotgun (WGS) entry which is preliminary data.</text>
</comment>
<dbReference type="Proteomes" id="UP000260812">
    <property type="component" value="Unassembled WGS sequence"/>
</dbReference>
<dbReference type="EMBL" id="QVLV01000008">
    <property type="protein sequence ID" value="RGE59705.1"/>
    <property type="molecule type" value="Genomic_DNA"/>
</dbReference>
<proteinExistence type="predicted"/>
<evidence type="ECO:0000313" key="3">
    <source>
        <dbReference type="Proteomes" id="UP000260812"/>
    </source>
</evidence>